<keyword evidence="7" id="KW-1185">Reference proteome</keyword>
<dbReference type="Proteomes" id="UP001321473">
    <property type="component" value="Unassembled WGS sequence"/>
</dbReference>
<accession>A0AAQ4FP71</accession>
<feature type="transmembrane region" description="Helical" evidence="5">
    <location>
        <begin position="365"/>
        <end position="381"/>
    </location>
</feature>
<feature type="transmembrane region" description="Helical" evidence="5">
    <location>
        <begin position="393"/>
        <end position="412"/>
    </location>
</feature>
<keyword evidence="4 5" id="KW-0472">Membrane</keyword>
<protein>
    <recommendedName>
        <fullName evidence="8">Organic cation/carnitine transporter</fullName>
    </recommendedName>
</protein>
<feature type="transmembrane region" description="Helical" evidence="5">
    <location>
        <begin position="50"/>
        <end position="72"/>
    </location>
</feature>
<keyword evidence="3 5" id="KW-1133">Transmembrane helix</keyword>
<feature type="transmembrane region" description="Helical" evidence="5">
    <location>
        <begin position="155"/>
        <end position="176"/>
    </location>
</feature>
<feature type="non-terminal residue" evidence="6">
    <location>
        <position position="491"/>
    </location>
</feature>
<comment type="subcellular location">
    <subcellularLocation>
        <location evidence="1">Membrane</location>
        <topology evidence="1">Multi-pass membrane protein</topology>
    </subcellularLocation>
</comment>
<sequence>MNSAVDSGQDQCKSPRSVPSLLDGFASADSAGIIQKNVYIILGHGWFQRWVLLCTFVSLTVLLMHAFAYSIVGRPLDHWCQPPEALRHMDVQEWRNMAIPILADGSFSKCTVYDPPLPEEDEEKRREVPCNRWDYDSEDRNDSIVSSWDLVCGRLWLYSISSSVYMLGSLTFVPLAGIAADRVGRRPTISACALGMLLATLAAGSSQSFQVFLAARFVISATSSATFLLVFILLYELTGNANRPLYSLLAASVGSVLAQLLLFALLALQPRWFLAQAFFAAATALVAIWCLSLNESPVWLLDTWRVRLAESSALQAAAVNGVDMTKARATFRELIKMLGKREQVSTGASTGGESKLNAVIFRRRAASALASWFGVSFAFYGTGLRQATLPAPWAVLGFLLQALLFFAAYYCINKRGQRAALSGVLTALCLCSALRTATLQLGLSAEAPMSRMVVDSTSAVAMALNFSYTAEVYPTMVRSLGLCISYSVGRA</sequence>
<dbReference type="AlphaFoldDB" id="A0AAQ4FP71"/>
<feature type="transmembrane region" description="Helical" evidence="5">
    <location>
        <begin position="211"/>
        <end position="234"/>
    </location>
</feature>
<feature type="transmembrane region" description="Helical" evidence="5">
    <location>
        <begin position="272"/>
        <end position="291"/>
    </location>
</feature>
<feature type="transmembrane region" description="Helical" evidence="5">
    <location>
        <begin position="246"/>
        <end position="266"/>
    </location>
</feature>
<name>A0AAQ4FP71_AMBAM</name>
<dbReference type="GO" id="GO:0016020">
    <property type="term" value="C:membrane"/>
    <property type="evidence" value="ECO:0007669"/>
    <property type="project" value="UniProtKB-SubCell"/>
</dbReference>
<comment type="caution">
    <text evidence="6">The sequence shown here is derived from an EMBL/GenBank/DDBJ whole genome shotgun (WGS) entry which is preliminary data.</text>
</comment>
<dbReference type="PANTHER" id="PTHR24064">
    <property type="entry name" value="SOLUTE CARRIER FAMILY 22 MEMBER"/>
    <property type="match status" value="1"/>
</dbReference>
<evidence type="ECO:0000256" key="2">
    <source>
        <dbReference type="ARBA" id="ARBA00022692"/>
    </source>
</evidence>
<dbReference type="Pfam" id="PF07690">
    <property type="entry name" value="MFS_1"/>
    <property type="match status" value="1"/>
</dbReference>
<organism evidence="6 7">
    <name type="scientific">Amblyomma americanum</name>
    <name type="common">Lone star tick</name>
    <dbReference type="NCBI Taxonomy" id="6943"/>
    <lineage>
        <taxon>Eukaryota</taxon>
        <taxon>Metazoa</taxon>
        <taxon>Ecdysozoa</taxon>
        <taxon>Arthropoda</taxon>
        <taxon>Chelicerata</taxon>
        <taxon>Arachnida</taxon>
        <taxon>Acari</taxon>
        <taxon>Parasitiformes</taxon>
        <taxon>Ixodida</taxon>
        <taxon>Ixodoidea</taxon>
        <taxon>Ixodidae</taxon>
        <taxon>Amblyomminae</taxon>
        <taxon>Amblyomma</taxon>
    </lineage>
</organism>
<evidence type="ECO:0000256" key="3">
    <source>
        <dbReference type="ARBA" id="ARBA00022989"/>
    </source>
</evidence>
<dbReference type="EMBL" id="JARKHS020000209">
    <property type="protein sequence ID" value="KAK8789044.1"/>
    <property type="molecule type" value="Genomic_DNA"/>
</dbReference>
<evidence type="ECO:0000256" key="1">
    <source>
        <dbReference type="ARBA" id="ARBA00004141"/>
    </source>
</evidence>
<feature type="transmembrane region" description="Helical" evidence="5">
    <location>
        <begin position="188"/>
        <end position="205"/>
    </location>
</feature>
<keyword evidence="2 5" id="KW-0812">Transmembrane</keyword>
<gene>
    <name evidence="6" type="ORF">V5799_021180</name>
</gene>
<dbReference type="SUPFAM" id="SSF103473">
    <property type="entry name" value="MFS general substrate transporter"/>
    <property type="match status" value="1"/>
</dbReference>
<dbReference type="InterPro" id="IPR005829">
    <property type="entry name" value="Sugar_transporter_CS"/>
</dbReference>
<dbReference type="InterPro" id="IPR036259">
    <property type="entry name" value="MFS_trans_sf"/>
</dbReference>
<dbReference type="PROSITE" id="PS00216">
    <property type="entry name" value="SUGAR_TRANSPORT_1"/>
    <property type="match status" value="1"/>
</dbReference>
<evidence type="ECO:0008006" key="8">
    <source>
        <dbReference type="Google" id="ProtNLM"/>
    </source>
</evidence>
<dbReference type="InterPro" id="IPR011701">
    <property type="entry name" value="MFS"/>
</dbReference>
<reference evidence="6 7" key="1">
    <citation type="journal article" date="2023" name="Arcadia Sci">
        <title>De novo assembly of a long-read Amblyomma americanum tick genome.</title>
        <authorList>
            <person name="Chou S."/>
            <person name="Poskanzer K.E."/>
            <person name="Rollins M."/>
            <person name="Thuy-Boun P.S."/>
        </authorList>
    </citation>
    <scope>NUCLEOTIDE SEQUENCE [LARGE SCALE GENOMIC DNA]</scope>
    <source>
        <strain evidence="6">F_SG_1</strain>
        <tissue evidence="6">Salivary glands</tissue>
    </source>
</reference>
<dbReference type="Gene3D" id="1.20.1250.20">
    <property type="entry name" value="MFS general substrate transporter like domains"/>
    <property type="match status" value="1"/>
</dbReference>
<proteinExistence type="predicted"/>
<dbReference type="GO" id="GO:0022857">
    <property type="term" value="F:transmembrane transporter activity"/>
    <property type="evidence" value="ECO:0007669"/>
    <property type="project" value="InterPro"/>
</dbReference>
<evidence type="ECO:0000313" key="6">
    <source>
        <dbReference type="EMBL" id="KAK8789044.1"/>
    </source>
</evidence>
<evidence type="ECO:0000256" key="5">
    <source>
        <dbReference type="SAM" id="Phobius"/>
    </source>
</evidence>
<evidence type="ECO:0000313" key="7">
    <source>
        <dbReference type="Proteomes" id="UP001321473"/>
    </source>
</evidence>
<evidence type="ECO:0000256" key="4">
    <source>
        <dbReference type="ARBA" id="ARBA00023136"/>
    </source>
</evidence>